<dbReference type="Proteomes" id="UP000248817">
    <property type="component" value="Unassembled WGS sequence"/>
</dbReference>
<keyword evidence="2" id="KW-1133">Transmembrane helix</keyword>
<gene>
    <name evidence="3" type="ORF">BP00DRAFT_413581</name>
</gene>
<protein>
    <submittedName>
        <fullName evidence="3">Uncharacterized protein</fullName>
    </submittedName>
</protein>
<proteinExistence type="predicted"/>
<feature type="transmembrane region" description="Helical" evidence="2">
    <location>
        <begin position="6"/>
        <end position="30"/>
    </location>
</feature>
<dbReference type="AlphaFoldDB" id="A0A2V5IAF2"/>
<keyword evidence="2" id="KW-0472">Membrane</keyword>
<dbReference type="EMBL" id="KZ825481">
    <property type="protein sequence ID" value="PYI33768.1"/>
    <property type="molecule type" value="Genomic_DNA"/>
</dbReference>
<feature type="coiled-coil region" evidence="1">
    <location>
        <begin position="54"/>
        <end position="88"/>
    </location>
</feature>
<reference evidence="3 4" key="1">
    <citation type="submission" date="2018-02" db="EMBL/GenBank/DDBJ databases">
        <title>The genomes of Aspergillus section Nigri reveals drivers in fungal speciation.</title>
        <authorList>
            <consortium name="DOE Joint Genome Institute"/>
            <person name="Vesth T.C."/>
            <person name="Nybo J."/>
            <person name="Theobald S."/>
            <person name="Brandl J."/>
            <person name="Frisvad J.C."/>
            <person name="Nielsen K.F."/>
            <person name="Lyhne E.K."/>
            <person name="Kogle M.E."/>
            <person name="Kuo A."/>
            <person name="Riley R."/>
            <person name="Clum A."/>
            <person name="Nolan M."/>
            <person name="Lipzen A."/>
            <person name="Salamov A."/>
            <person name="Henrissat B."/>
            <person name="Wiebenga A."/>
            <person name="De vries R.P."/>
            <person name="Grigoriev I.V."/>
            <person name="Mortensen U.H."/>
            <person name="Andersen M.R."/>
            <person name="Baker S.E."/>
        </authorList>
    </citation>
    <scope>NUCLEOTIDE SEQUENCE [LARGE SCALE GENOMIC DNA]</scope>
    <source>
        <strain evidence="3 4">CBS 114.80</strain>
    </source>
</reference>
<evidence type="ECO:0000313" key="4">
    <source>
        <dbReference type="Proteomes" id="UP000248817"/>
    </source>
</evidence>
<accession>A0A2V5IAF2</accession>
<evidence type="ECO:0000256" key="2">
    <source>
        <dbReference type="SAM" id="Phobius"/>
    </source>
</evidence>
<organism evidence="3 4">
    <name type="scientific">Aspergillus indologenus CBS 114.80</name>
    <dbReference type="NCBI Taxonomy" id="1450541"/>
    <lineage>
        <taxon>Eukaryota</taxon>
        <taxon>Fungi</taxon>
        <taxon>Dikarya</taxon>
        <taxon>Ascomycota</taxon>
        <taxon>Pezizomycotina</taxon>
        <taxon>Eurotiomycetes</taxon>
        <taxon>Eurotiomycetidae</taxon>
        <taxon>Eurotiales</taxon>
        <taxon>Aspergillaceae</taxon>
        <taxon>Aspergillus</taxon>
        <taxon>Aspergillus subgen. Circumdati</taxon>
    </lineage>
</organism>
<evidence type="ECO:0000256" key="1">
    <source>
        <dbReference type="SAM" id="Coils"/>
    </source>
</evidence>
<evidence type="ECO:0000313" key="3">
    <source>
        <dbReference type="EMBL" id="PYI33768.1"/>
    </source>
</evidence>
<name>A0A2V5IAF2_9EURO</name>
<sequence>MSDIGTYYNIIVFSLSTGYVLITGLGYVCYFRMRALENRVGELHDGEWKLHARLREYRETIAHDEERLQELEEQVEVLKQRLAEMKATEYPIRVAEALQTRAMHQAPGIDAATGALSLYHQMYPDILHIPRTIAIEQ</sequence>
<keyword evidence="4" id="KW-1185">Reference proteome</keyword>
<keyword evidence="2" id="KW-0812">Transmembrane</keyword>
<keyword evidence="1" id="KW-0175">Coiled coil</keyword>